<feature type="compositionally biased region" description="Low complexity" evidence="1">
    <location>
        <begin position="23"/>
        <end position="42"/>
    </location>
</feature>
<evidence type="ECO:0000313" key="5">
    <source>
        <dbReference type="EMBL" id="CAB4881085.1"/>
    </source>
</evidence>
<evidence type="ECO:0000313" key="3">
    <source>
        <dbReference type="EMBL" id="CAB4786626.1"/>
    </source>
</evidence>
<evidence type="ECO:0000313" key="6">
    <source>
        <dbReference type="EMBL" id="CAB4907912.1"/>
    </source>
</evidence>
<evidence type="ECO:0000313" key="4">
    <source>
        <dbReference type="EMBL" id="CAB4808144.1"/>
    </source>
</evidence>
<dbReference type="EMBL" id="CAFBLJ010000124">
    <property type="protein sequence ID" value="CAB4881085.1"/>
    <property type="molecule type" value="Genomic_DNA"/>
</dbReference>
<reference evidence="5" key="1">
    <citation type="submission" date="2020-05" db="EMBL/GenBank/DDBJ databases">
        <authorList>
            <person name="Chiriac C."/>
            <person name="Salcher M."/>
            <person name="Ghai R."/>
            <person name="Kavagutti S V."/>
        </authorList>
    </citation>
    <scope>NUCLEOTIDE SEQUENCE</scope>
</reference>
<feature type="region of interest" description="Disordered" evidence="1">
    <location>
        <begin position="1"/>
        <end position="57"/>
    </location>
</feature>
<gene>
    <name evidence="2" type="ORF">UFOPK2658_01606</name>
    <name evidence="3" type="ORF">UFOPK2880_01757</name>
    <name evidence="4" type="ORF">UFOPK3004_01061</name>
    <name evidence="5" type="ORF">UFOPK3304_01652</name>
    <name evidence="6" type="ORF">UFOPK3494_01329</name>
</gene>
<dbReference type="EMBL" id="CAEZYH010000095">
    <property type="protein sequence ID" value="CAB4729640.1"/>
    <property type="molecule type" value="Genomic_DNA"/>
</dbReference>
<sequence>MSLWLPQRSQSLPWSPGHLPADSWPRVKSPSKSPPQKSAPHPQRSGQVSTDQSKYGAYSPIRPSKRIFALDVSKRFLRAWDTTWRCLMTLPICVGTGIMRAGTVKRRVTLKTDRSERCLDHFQSDFLFRANDCSHIKSDRYARIRIVTEPMGSQAPESLLFVHIDRRRR</sequence>
<organism evidence="5">
    <name type="scientific">freshwater metagenome</name>
    <dbReference type="NCBI Taxonomy" id="449393"/>
    <lineage>
        <taxon>unclassified sequences</taxon>
        <taxon>metagenomes</taxon>
        <taxon>ecological metagenomes</taxon>
    </lineage>
</organism>
<protein>
    <submittedName>
        <fullName evidence="5">Unannotated protein</fullName>
    </submittedName>
</protein>
<accession>A0A6J7EID1</accession>
<feature type="compositionally biased region" description="Polar residues" evidence="1">
    <location>
        <begin position="44"/>
        <end position="53"/>
    </location>
</feature>
<dbReference type="EMBL" id="CAFAAL010000092">
    <property type="protein sequence ID" value="CAB4808144.1"/>
    <property type="molecule type" value="Genomic_DNA"/>
</dbReference>
<evidence type="ECO:0000256" key="1">
    <source>
        <dbReference type="SAM" id="MobiDB-lite"/>
    </source>
</evidence>
<dbReference type="EMBL" id="CAEZZP010000162">
    <property type="protein sequence ID" value="CAB4786626.1"/>
    <property type="molecule type" value="Genomic_DNA"/>
</dbReference>
<name>A0A6J7EID1_9ZZZZ</name>
<dbReference type="EMBL" id="CAFBMF010000102">
    <property type="protein sequence ID" value="CAB4907912.1"/>
    <property type="molecule type" value="Genomic_DNA"/>
</dbReference>
<dbReference type="AlphaFoldDB" id="A0A6J7EID1"/>
<evidence type="ECO:0000313" key="2">
    <source>
        <dbReference type="EMBL" id="CAB4729640.1"/>
    </source>
</evidence>
<proteinExistence type="predicted"/>